<comment type="caution">
    <text evidence="1">The sequence shown here is derived from an EMBL/GenBank/DDBJ whole genome shotgun (WGS) entry which is preliminary data.</text>
</comment>
<name>A0A5B7HHC7_PORTR</name>
<proteinExistence type="predicted"/>
<keyword evidence="2" id="KW-1185">Reference proteome</keyword>
<accession>A0A5B7HHC7</accession>
<reference evidence="1 2" key="1">
    <citation type="submission" date="2019-05" db="EMBL/GenBank/DDBJ databases">
        <title>Another draft genome of Portunus trituberculatus and its Hox gene families provides insights of decapod evolution.</title>
        <authorList>
            <person name="Jeong J.-H."/>
            <person name="Song I."/>
            <person name="Kim S."/>
            <person name="Choi T."/>
            <person name="Kim D."/>
            <person name="Ryu S."/>
            <person name="Kim W."/>
        </authorList>
    </citation>
    <scope>NUCLEOTIDE SEQUENCE [LARGE SCALE GENOMIC DNA]</scope>
    <source>
        <tissue evidence="1">Muscle</tissue>
    </source>
</reference>
<dbReference type="AlphaFoldDB" id="A0A5B7HHC7"/>
<dbReference type="Proteomes" id="UP000324222">
    <property type="component" value="Unassembled WGS sequence"/>
</dbReference>
<sequence>MTMRRDRSNWRRLVRGANLLLTPGNREGVAGVTLPPQGTLTHLARRPPLPDLLAAPPPCLPPRPPGSYYFFLNTGTDVATQSSKTTGQNSSIGQAARFCGDGGRDGTRFGSSHGWTQRLTNFNYESLVSLLESECITEEAAQHVGILRQSGW</sequence>
<protein>
    <submittedName>
        <fullName evidence="1">Uncharacterized protein</fullName>
    </submittedName>
</protein>
<organism evidence="1 2">
    <name type="scientific">Portunus trituberculatus</name>
    <name type="common">Swimming crab</name>
    <name type="synonym">Neptunus trituberculatus</name>
    <dbReference type="NCBI Taxonomy" id="210409"/>
    <lineage>
        <taxon>Eukaryota</taxon>
        <taxon>Metazoa</taxon>
        <taxon>Ecdysozoa</taxon>
        <taxon>Arthropoda</taxon>
        <taxon>Crustacea</taxon>
        <taxon>Multicrustacea</taxon>
        <taxon>Malacostraca</taxon>
        <taxon>Eumalacostraca</taxon>
        <taxon>Eucarida</taxon>
        <taxon>Decapoda</taxon>
        <taxon>Pleocyemata</taxon>
        <taxon>Brachyura</taxon>
        <taxon>Eubrachyura</taxon>
        <taxon>Portunoidea</taxon>
        <taxon>Portunidae</taxon>
        <taxon>Portuninae</taxon>
        <taxon>Portunus</taxon>
    </lineage>
</organism>
<dbReference type="EMBL" id="VSRR010028656">
    <property type="protein sequence ID" value="MPC68945.1"/>
    <property type="molecule type" value="Genomic_DNA"/>
</dbReference>
<evidence type="ECO:0000313" key="2">
    <source>
        <dbReference type="Proteomes" id="UP000324222"/>
    </source>
</evidence>
<evidence type="ECO:0000313" key="1">
    <source>
        <dbReference type="EMBL" id="MPC68945.1"/>
    </source>
</evidence>
<gene>
    <name evidence="1" type="ORF">E2C01_063158</name>
</gene>